<reference evidence="1 2" key="1">
    <citation type="submission" date="2023-02" db="EMBL/GenBank/DDBJ databases">
        <title>LHISI_Scaffold_Assembly.</title>
        <authorList>
            <person name="Stuart O.P."/>
            <person name="Cleave R."/>
            <person name="Magrath M.J.L."/>
            <person name="Mikheyev A.S."/>
        </authorList>
    </citation>
    <scope>NUCLEOTIDE SEQUENCE [LARGE SCALE GENOMIC DNA]</scope>
    <source>
        <strain evidence="1">Daus_M_001</strain>
        <tissue evidence="1">Leg muscle</tissue>
    </source>
</reference>
<dbReference type="EMBL" id="JARBHB010000012">
    <property type="protein sequence ID" value="KAJ8871845.1"/>
    <property type="molecule type" value="Genomic_DNA"/>
</dbReference>
<proteinExistence type="predicted"/>
<protein>
    <submittedName>
        <fullName evidence="1">Uncharacterized protein</fullName>
    </submittedName>
</protein>
<accession>A0ABQ9GIJ3</accession>
<gene>
    <name evidence="1" type="ORF">PR048_028185</name>
</gene>
<organism evidence="1 2">
    <name type="scientific">Dryococelus australis</name>
    <dbReference type="NCBI Taxonomy" id="614101"/>
    <lineage>
        <taxon>Eukaryota</taxon>
        <taxon>Metazoa</taxon>
        <taxon>Ecdysozoa</taxon>
        <taxon>Arthropoda</taxon>
        <taxon>Hexapoda</taxon>
        <taxon>Insecta</taxon>
        <taxon>Pterygota</taxon>
        <taxon>Neoptera</taxon>
        <taxon>Polyneoptera</taxon>
        <taxon>Phasmatodea</taxon>
        <taxon>Verophasmatodea</taxon>
        <taxon>Anareolatae</taxon>
        <taxon>Phasmatidae</taxon>
        <taxon>Eurycanthinae</taxon>
        <taxon>Dryococelus</taxon>
    </lineage>
</organism>
<sequence length="218" mass="24918">MLWMCTSATSKNTLVKELLSFSIATQILLQSKEKHIVFSTESKLLTYISHTQSDFLANSQNKRALIGALITHLCKVNIEVYQATADADVQIIRVALQYAADGKRIIVVGQDTVILSTYDDIWFLKTQTGNKRENVFNIARKQEIHQHTRDVFLFCHGMSGCGTSSIFRKGKVKCLKLLEKEELRRKVTAFNEENFTHDDIVKAHEEFMLAIYVWSIKT</sequence>
<comment type="caution">
    <text evidence="1">The sequence shown here is derived from an EMBL/GenBank/DDBJ whole genome shotgun (WGS) entry which is preliminary data.</text>
</comment>
<keyword evidence="2" id="KW-1185">Reference proteome</keyword>
<dbReference type="Proteomes" id="UP001159363">
    <property type="component" value="Chromosome 11"/>
</dbReference>
<evidence type="ECO:0000313" key="2">
    <source>
        <dbReference type="Proteomes" id="UP001159363"/>
    </source>
</evidence>
<evidence type="ECO:0000313" key="1">
    <source>
        <dbReference type="EMBL" id="KAJ8871845.1"/>
    </source>
</evidence>
<name>A0ABQ9GIJ3_9NEOP</name>